<gene>
    <name evidence="3" type="primary">uspA25</name>
    <name evidence="3" type="ORF">HSEST_2517</name>
</gene>
<dbReference type="PANTHER" id="PTHR46268:SF24">
    <property type="entry name" value="UNIVERSAL STRESS PROTEIN"/>
    <property type="match status" value="1"/>
</dbReference>
<proteinExistence type="inferred from homology"/>
<dbReference type="GeneID" id="68859150"/>
<comment type="similarity">
    <text evidence="1">Belongs to the universal stress protein A family.</text>
</comment>
<evidence type="ECO:0000256" key="1">
    <source>
        <dbReference type="ARBA" id="ARBA00008791"/>
    </source>
</evidence>
<dbReference type="SUPFAM" id="SSF52402">
    <property type="entry name" value="Adenine nucleotide alpha hydrolases-like"/>
    <property type="match status" value="1"/>
</dbReference>
<reference evidence="3 4" key="1">
    <citation type="submission" date="2020-11" db="EMBL/GenBank/DDBJ databases">
        <title>Carbohydrate-dependent, anaerobic sulfur respiration: A novel catabolism in halophilic archaea.</title>
        <authorList>
            <person name="Sorokin D.Y."/>
            <person name="Messina E."/>
            <person name="Smedile F."/>
            <person name="La Cono V."/>
            <person name="Hallsworth J.E."/>
            <person name="Yakimov M.M."/>
        </authorList>
    </citation>
    <scope>NUCLEOTIDE SEQUENCE [LARGE SCALE GENOMIC DNA]</scope>
    <source>
        <strain evidence="3 4">HSR-Est</strain>
    </source>
</reference>
<organism evidence="3 4">
    <name type="scientific">Halapricum desulfuricans</name>
    <dbReference type="NCBI Taxonomy" id="2841257"/>
    <lineage>
        <taxon>Archaea</taxon>
        <taxon>Methanobacteriati</taxon>
        <taxon>Methanobacteriota</taxon>
        <taxon>Stenosarchaea group</taxon>
        <taxon>Halobacteria</taxon>
        <taxon>Halobacteriales</taxon>
        <taxon>Haloarculaceae</taxon>
        <taxon>Halapricum</taxon>
    </lineage>
</organism>
<protein>
    <submittedName>
        <fullName evidence="3">Nucleotide-binding protein, UspA family</fullName>
    </submittedName>
</protein>
<dbReference type="AlphaFoldDB" id="A0A897NTC3"/>
<keyword evidence="4" id="KW-1185">Reference proteome</keyword>
<evidence type="ECO:0000313" key="4">
    <source>
        <dbReference type="Proteomes" id="UP000663292"/>
    </source>
</evidence>
<dbReference type="RefSeq" id="WP_229121296.1">
    <property type="nucleotide sequence ID" value="NZ_CP064791.1"/>
</dbReference>
<dbReference type="PANTHER" id="PTHR46268">
    <property type="entry name" value="STRESS RESPONSE PROTEIN NHAX"/>
    <property type="match status" value="1"/>
</dbReference>
<dbReference type="Gene3D" id="3.40.50.620">
    <property type="entry name" value="HUPs"/>
    <property type="match status" value="1"/>
</dbReference>
<evidence type="ECO:0000313" key="3">
    <source>
        <dbReference type="EMBL" id="QSG16027.1"/>
    </source>
</evidence>
<dbReference type="Proteomes" id="UP000663292">
    <property type="component" value="Chromosome"/>
</dbReference>
<accession>A0A897NTC3</accession>
<dbReference type="InterPro" id="IPR006015">
    <property type="entry name" value="Universal_stress_UspA"/>
</dbReference>
<evidence type="ECO:0000259" key="2">
    <source>
        <dbReference type="Pfam" id="PF00582"/>
    </source>
</evidence>
<dbReference type="PRINTS" id="PR01438">
    <property type="entry name" value="UNVRSLSTRESS"/>
</dbReference>
<name>A0A897NTC3_9EURY</name>
<sequence length="139" mass="14994">MVSQILVPMDDSEMATRALDHALTIHPDAEVTVLHVVGNPSPMMGKAMGLAMEDNLEQAAEEHASEIFEHAREIAQSHDTEIETDVAWGSPAKVIVKRAESFDAVVLGSHGGSIADRLFVGNVAQTVFRRSPVPVTVVR</sequence>
<dbReference type="InterPro" id="IPR006016">
    <property type="entry name" value="UspA"/>
</dbReference>
<feature type="domain" description="UspA" evidence="2">
    <location>
        <begin position="1"/>
        <end position="139"/>
    </location>
</feature>
<dbReference type="Pfam" id="PF00582">
    <property type="entry name" value="Usp"/>
    <property type="match status" value="1"/>
</dbReference>
<dbReference type="InterPro" id="IPR014729">
    <property type="entry name" value="Rossmann-like_a/b/a_fold"/>
</dbReference>
<dbReference type="EMBL" id="CP064791">
    <property type="protein sequence ID" value="QSG16027.1"/>
    <property type="molecule type" value="Genomic_DNA"/>
</dbReference>
<dbReference type="CDD" id="cd00293">
    <property type="entry name" value="USP-like"/>
    <property type="match status" value="1"/>
</dbReference>